<dbReference type="EMBL" id="CP003257">
    <property type="protein sequence ID" value="AEX85339.1"/>
    <property type="molecule type" value="Genomic_DNA"/>
</dbReference>
<evidence type="ECO:0000313" key="2">
    <source>
        <dbReference type="Proteomes" id="UP000007161"/>
    </source>
</evidence>
<dbReference type="RefSeq" id="WP_014296411.1">
    <property type="nucleotide sequence ID" value="NC_016751.1"/>
</dbReference>
<evidence type="ECO:0000313" key="1">
    <source>
        <dbReference type="EMBL" id="AEX85339.1"/>
    </source>
</evidence>
<dbReference type="AlphaFoldDB" id="H2J7E7"/>
<reference evidence="1 2" key="1">
    <citation type="journal article" date="2012" name="J. Bacteriol.">
        <title>Complete Genome Sequence of the Thermophilic, Piezophilic, Heterotrophic Bacterium Marinitoga piezophila KA3.</title>
        <authorList>
            <person name="Lucas S."/>
            <person name="Han J."/>
            <person name="Lapidus A."/>
            <person name="Cheng J.F."/>
            <person name="Goodwin L.A."/>
            <person name="Pitluck S."/>
            <person name="Peters L."/>
            <person name="Mikhailova N."/>
            <person name="Teshima H."/>
            <person name="Detter J.C."/>
            <person name="Han C."/>
            <person name="Tapia R."/>
            <person name="Land M."/>
            <person name="Hauser L."/>
            <person name="Kyrpides N.C."/>
            <person name="Ivanova N."/>
            <person name="Pagani I."/>
            <person name="Vannier P."/>
            <person name="Oger P."/>
            <person name="Bartlett D.H."/>
            <person name="Noll K.M."/>
            <person name="Woyke T."/>
            <person name="Jebbar M."/>
        </authorList>
    </citation>
    <scope>NUCLEOTIDE SEQUENCE [LARGE SCALE GENOMIC DNA]</scope>
    <source>
        <strain evidence="2">DSM 14283 / JCM 11233 / KA3</strain>
    </source>
</reference>
<accession>H2J7E7</accession>
<protein>
    <submittedName>
        <fullName evidence="1">Uncharacterized protein</fullName>
    </submittedName>
</protein>
<name>H2J7E7_MARPK</name>
<dbReference type="Proteomes" id="UP000007161">
    <property type="component" value="Chromosome"/>
</dbReference>
<sequence>MDFSIKDILNIVEYGYFSRTVINYIYPYIIDESLKFYLLLLKSIWNEDLDKALFYANKVISTTTTTMLKELARFEKIDILLKQNKFEESKKEYMKLKKGIKNLSENARNIIFPGLKYLVSIYEENYDCIRLWSKNYEESYVEKSIIKYSKARKEIKKENYNKAYKLFIEGYNLAKKFPHPTMICSGLNNAAWWIMNEGKEKDLIAANLLEYYIGYYFEDLNYTYNWFDTIFEVKKINNDMRISEICNIVNELKKIFPEVNLDKKFNRSFYSKEFEKEIKKNFKENTIKFRKQKEVNIPILFFSTYTALIEKPFFTKSHILKLIFEGNKDKIIKFFSANYEKMYFFNVMMSDFDLKKAERRLLNSEDVEDSEYNISPFYLARKKLITELFKKPKNFKEFVFNYFKLRDEEMKVFDVFLRNCVRYDIKWPVTPYPKGKVRDFALKYGLGYKRVALGYYSFEDDERVLIDDIIEGFLK</sequence>
<proteinExistence type="predicted"/>
<keyword evidence="2" id="KW-1185">Reference proteome</keyword>
<dbReference type="KEGG" id="mpz:Marpi_0925"/>
<organism evidence="1 2">
    <name type="scientific">Marinitoga piezophila (strain DSM 14283 / JCM 11233 / KA3)</name>
    <dbReference type="NCBI Taxonomy" id="443254"/>
    <lineage>
        <taxon>Bacteria</taxon>
        <taxon>Thermotogati</taxon>
        <taxon>Thermotogota</taxon>
        <taxon>Thermotogae</taxon>
        <taxon>Petrotogales</taxon>
        <taxon>Petrotogaceae</taxon>
        <taxon>Marinitoga</taxon>
    </lineage>
</organism>
<dbReference type="eggNOG" id="COG5114">
    <property type="taxonomic scope" value="Bacteria"/>
</dbReference>
<gene>
    <name evidence="1" type="ordered locus">Marpi_0925</name>
</gene>
<dbReference type="OrthoDB" id="9815113at2"/>
<dbReference type="HOGENOM" id="CLU_036791_0_0_0"/>
<reference evidence="2" key="2">
    <citation type="submission" date="2012-01" db="EMBL/GenBank/DDBJ databases">
        <title>Complete sequence of chromosome of Marinitoga piezophila KA3.</title>
        <authorList>
            <person name="Lucas S."/>
            <person name="Han J."/>
            <person name="Lapidus A."/>
            <person name="Cheng J.-F."/>
            <person name="Goodwin L."/>
            <person name="Pitluck S."/>
            <person name="Peters L."/>
            <person name="Mikhailova N."/>
            <person name="Teshima H."/>
            <person name="Detter J.C."/>
            <person name="Han C."/>
            <person name="Tapia R."/>
            <person name="Land M."/>
            <person name="Hauser L."/>
            <person name="Kyrpides N."/>
            <person name="Ivanova N."/>
            <person name="Pagani I."/>
            <person name="Jebbar M."/>
            <person name="Vannier P."/>
            <person name="Oger P."/>
            <person name="Cario A."/>
            <person name="Bartlett D."/>
            <person name="Noll K.M."/>
            <person name="Woyke T."/>
        </authorList>
    </citation>
    <scope>NUCLEOTIDE SEQUENCE [LARGE SCALE GENOMIC DNA]</scope>
    <source>
        <strain evidence="2">DSM 14283 / JCM 11233 / KA3</strain>
    </source>
</reference>